<keyword evidence="3" id="KW-1185">Reference proteome</keyword>
<sequence length="194" mass="20781">MSIVVAVRVRPVYDSATAQGGRRTAQRRDANDSTNLLDDPSVCGALRFVRDTHITFTQDAMEALEAERLEAASAAAGHQSVGPSAALRSGQFPSSRRSQTPPASQRTSQELLPPHPRGQSPVLSRASSAARRSAGASPLRSSSHATLATQHRAPSERSIVHPRHPTLCHSHLPRRGSHVPCLSLTVASPQRRTT</sequence>
<dbReference type="Proteomes" id="UP000051952">
    <property type="component" value="Unassembled WGS sequence"/>
</dbReference>
<evidence type="ECO:0000256" key="1">
    <source>
        <dbReference type="SAM" id="MobiDB-lite"/>
    </source>
</evidence>
<protein>
    <submittedName>
        <fullName evidence="2">Uncharacterized protein</fullName>
    </submittedName>
</protein>
<evidence type="ECO:0000313" key="3">
    <source>
        <dbReference type="Proteomes" id="UP000051952"/>
    </source>
</evidence>
<organism evidence="2 3">
    <name type="scientific">Bodo saltans</name>
    <name type="common">Flagellated protozoan</name>
    <dbReference type="NCBI Taxonomy" id="75058"/>
    <lineage>
        <taxon>Eukaryota</taxon>
        <taxon>Discoba</taxon>
        <taxon>Euglenozoa</taxon>
        <taxon>Kinetoplastea</taxon>
        <taxon>Metakinetoplastina</taxon>
        <taxon>Eubodonida</taxon>
        <taxon>Bodonidae</taxon>
        <taxon>Bodo</taxon>
    </lineage>
</organism>
<dbReference type="VEuPathDB" id="TriTrypDB:BSAL_85035"/>
<reference evidence="3" key="1">
    <citation type="submission" date="2015-09" db="EMBL/GenBank/DDBJ databases">
        <authorList>
            <consortium name="Pathogen Informatics"/>
        </authorList>
    </citation>
    <scope>NUCLEOTIDE SEQUENCE [LARGE SCALE GENOMIC DNA]</scope>
    <source>
        <strain evidence="3">Lake Konstanz</strain>
    </source>
</reference>
<feature type="compositionally biased region" description="Polar residues" evidence="1">
    <location>
        <begin position="91"/>
        <end position="110"/>
    </location>
</feature>
<feature type="region of interest" description="Disordered" evidence="1">
    <location>
        <begin position="16"/>
        <end position="37"/>
    </location>
</feature>
<dbReference type="AlphaFoldDB" id="A0A0S4KF79"/>
<gene>
    <name evidence="2" type="ORF">BSAL_85035</name>
</gene>
<evidence type="ECO:0000313" key="2">
    <source>
        <dbReference type="EMBL" id="CUI14324.1"/>
    </source>
</evidence>
<proteinExistence type="predicted"/>
<accession>A0A0S4KF79</accession>
<name>A0A0S4KF79_BODSA</name>
<dbReference type="EMBL" id="CYKH01000991">
    <property type="protein sequence ID" value="CUI14324.1"/>
    <property type="molecule type" value="Genomic_DNA"/>
</dbReference>
<feature type="region of interest" description="Disordered" evidence="1">
    <location>
        <begin position="75"/>
        <end position="163"/>
    </location>
</feature>
<feature type="compositionally biased region" description="Low complexity" evidence="1">
    <location>
        <begin position="120"/>
        <end position="143"/>
    </location>
</feature>